<dbReference type="GO" id="GO:0005789">
    <property type="term" value="C:endoplasmic reticulum membrane"/>
    <property type="evidence" value="ECO:0007669"/>
    <property type="project" value="UniProtKB-SubCell"/>
</dbReference>
<sequence>MQDTLTTPLQSMEYTDRHPILSFISALFWVLLYLLSWVKALAALVTISVPHLIYSLLSYSMTLTLNFWSFAMLFCLCAVALNYWIRFRYLNTYAQLKEPPLLKPDAQELHPDVNTTETPPAFHTYLDEFLEAVRIFGFLEKPVFHELARHLQTRRLIAGDTLSLDEDRSFYCVIDGMVQVYAPSGKPTEFQSGSWDNEHMNGYELMNEVGSGGTLSSLFTILSLFTEDVKISWKNYGFTQGDGDDPGLNVPTVPHPGRSKRANSDVSHMDLHRQAQYVRGERERSPSVSSSSSTIHPRELKTPTPFASRYADRPTSTPLNLRSQRRMSDHLTQIHHGTVARATEDTTLAVIPAEAFRRLTKQFPNASAHIVQVIMTRFSRVTFNAAHKYLGLTTEVLRTEKAINDIACHPLPPIFYEGGGMQQLRQRFDGVKTQDFSPSQSEPDGDYYGLSPTTVSSKPSTKSQLSSEEASTISPVKLPGGVRFPPRKPRSSRHLVQAGDLHSSTAFGEAYRPLGRILNIPHSPRRELYETPEFLHLDGVDFDLRQEVMNCIAVSIGLSQPPLSADTSGEASPSFSAVETSTGGRISRPAGGFLESPFGSLSLLDIGDDSSSATGGSSSVTASGYMGGLDNEVEILFFASGSYLAKAGERDIGLFFVIEGFLDIVLPIEGRSFPENETRPRPPASTVDSLYDVETTSSNGDSNISSIGSPKESSKPFAPSASRPDSSTKGQRPLFTVKPGGIAGYLASLSNAASYVDIVAKTDTYVGFLPHHALQRLLEKRPIVLLTLAKRLISLLSPLVLQIDASLDWMHVNAGQVLWRANDVSDSFYIVINGRLRAITEDDQGVVKIVAEYGQGDTAGEIDVITSTPRRNTVHAIRDTELIRMPQTLFNAISSRNPQTTALLLRMIALRVRNEIDSSPRARPRNTGTDFRRNNDNLKTVALLPVSRNVPIESFARKLHTALEGIGAPTSYLDQGSVSSVLGRHAFTRMGKLKTAAWLADQEQRYKIVLYVADSSVGSSWTQTCIRQADYVLVVGLGDDPSIGEYERLLLSMKTTARKELVLLHPNRTVPPGLTREWLKSRPWVHQHIHVELPELKASTQKPAVTAPQNPAAVVALKHLKERVQNEIQKYRGSRPDVRAQRLPRTDDFARLARRICGVSIGLVLGGGGARGISHLGVLRALEDNGIPIDHIGGTSIGALIGGLYAKEVDLISSSARASQFSGRMGNIWRMLSDVTYPLVAYTTGHEFNRSLYKAFYDLHIEDMWLPFFCNTANITTSRMEIHETGYAWRFIRASMSLVGLVPPLCDNGNMLVDGGYLDNLPVSTMFDMGASAVIASDVGSLDDNSPRNFGDTVSGWWLMIMRWNPFSNARTIPAITEIQSRLAYVSSVQTLEEAKVTRGCLYMAMPVQEYGTLQWAKFEEIQERGYQAATKILEEWEEQGRLPFGLIEGKDANTKKKKGQSARRNTI</sequence>
<feature type="domain" description="Cyclic nucleotide-binding" evidence="16">
    <location>
        <begin position="791"/>
        <end position="893"/>
    </location>
</feature>
<evidence type="ECO:0000256" key="6">
    <source>
        <dbReference type="ARBA" id="ARBA00022737"/>
    </source>
</evidence>
<evidence type="ECO:0000256" key="8">
    <source>
        <dbReference type="ARBA" id="ARBA00022824"/>
    </source>
</evidence>
<keyword evidence="11 13" id="KW-0443">Lipid metabolism</keyword>
<dbReference type="Pfam" id="PF00027">
    <property type="entry name" value="cNMP_binding"/>
    <property type="match status" value="1"/>
</dbReference>
<dbReference type="InterPro" id="IPR001423">
    <property type="entry name" value="LysoPLipase_patatin_CS"/>
</dbReference>
<evidence type="ECO:0000256" key="9">
    <source>
        <dbReference type="ARBA" id="ARBA00022963"/>
    </source>
</evidence>
<feature type="region of interest" description="Disordered" evidence="15">
    <location>
        <begin position="431"/>
        <end position="496"/>
    </location>
</feature>
<dbReference type="InterPro" id="IPR018490">
    <property type="entry name" value="cNMP-bd_dom_sf"/>
</dbReference>
<evidence type="ECO:0000313" key="19">
    <source>
        <dbReference type="Proteomes" id="UP000759537"/>
    </source>
</evidence>
<keyword evidence="7 13" id="KW-0378">Hydrolase</keyword>
<evidence type="ECO:0000256" key="13">
    <source>
        <dbReference type="PROSITE-ProRule" id="PRU01161"/>
    </source>
</evidence>
<evidence type="ECO:0000256" key="7">
    <source>
        <dbReference type="ARBA" id="ARBA00022801"/>
    </source>
</evidence>
<keyword evidence="19" id="KW-1185">Reference proteome</keyword>
<feature type="active site" description="Proton acceptor" evidence="13">
    <location>
        <position position="1314"/>
    </location>
</feature>
<feature type="domain" description="PNPLA" evidence="17">
    <location>
        <begin position="1163"/>
        <end position="1327"/>
    </location>
</feature>
<dbReference type="InterPro" id="IPR000595">
    <property type="entry name" value="cNMP-bd_dom"/>
</dbReference>
<protein>
    <recommendedName>
        <fullName evidence="4 14">Lysophospholipase NTE1</fullName>
        <ecNumber evidence="3 14">3.1.1.5</ecNumber>
    </recommendedName>
    <alternativeName>
        <fullName evidence="14">Intracellular phospholipase B</fullName>
    </alternativeName>
</protein>
<dbReference type="PANTHER" id="PTHR14226:SF29">
    <property type="entry name" value="NEUROPATHY TARGET ESTERASE SWS"/>
    <property type="match status" value="1"/>
</dbReference>
<evidence type="ECO:0000256" key="3">
    <source>
        <dbReference type="ARBA" id="ARBA00013274"/>
    </source>
</evidence>
<dbReference type="Gene3D" id="2.60.120.10">
    <property type="entry name" value="Jelly Rolls"/>
    <property type="match status" value="4"/>
</dbReference>
<feature type="active site" description="Nucleophile" evidence="13">
    <location>
        <position position="1196"/>
    </location>
</feature>
<feature type="short sequence motif" description="DGA/G" evidence="13">
    <location>
        <begin position="1314"/>
        <end position="1316"/>
    </location>
</feature>
<reference evidence="18" key="2">
    <citation type="journal article" date="2020" name="Nat. Commun.">
        <title>Large-scale genome sequencing of mycorrhizal fungi provides insights into the early evolution of symbiotic traits.</title>
        <authorList>
            <person name="Miyauchi S."/>
            <person name="Kiss E."/>
            <person name="Kuo A."/>
            <person name="Drula E."/>
            <person name="Kohler A."/>
            <person name="Sanchez-Garcia M."/>
            <person name="Morin E."/>
            <person name="Andreopoulos B."/>
            <person name="Barry K.W."/>
            <person name="Bonito G."/>
            <person name="Buee M."/>
            <person name="Carver A."/>
            <person name="Chen C."/>
            <person name="Cichocki N."/>
            <person name="Clum A."/>
            <person name="Culley D."/>
            <person name="Crous P.W."/>
            <person name="Fauchery L."/>
            <person name="Girlanda M."/>
            <person name="Hayes R.D."/>
            <person name="Keri Z."/>
            <person name="LaButti K."/>
            <person name="Lipzen A."/>
            <person name="Lombard V."/>
            <person name="Magnuson J."/>
            <person name="Maillard F."/>
            <person name="Murat C."/>
            <person name="Nolan M."/>
            <person name="Ohm R.A."/>
            <person name="Pangilinan J."/>
            <person name="Pereira M.F."/>
            <person name="Perotto S."/>
            <person name="Peter M."/>
            <person name="Pfister S."/>
            <person name="Riley R."/>
            <person name="Sitrit Y."/>
            <person name="Stielow J.B."/>
            <person name="Szollosi G."/>
            <person name="Zifcakova L."/>
            <person name="Stursova M."/>
            <person name="Spatafora J.W."/>
            <person name="Tedersoo L."/>
            <person name="Vaario L.M."/>
            <person name="Yamada A."/>
            <person name="Yan M."/>
            <person name="Wang P."/>
            <person name="Xu J."/>
            <person name="Bruns T."/>
            <person name="Baldrian P."/>
            <person name="Vilgalys R."/>
            <person name="Dunand C."/>
            <person name="Henrissat B."/>
            <person name="Grigoriev I.V."/>
            <person name="Hibbett D."/>
            <person name="Nagy L.G."/>
            <person name="Martin F.M."/>
        </authorList>
    </citation>
    <scope>NUCLEOTIDE SEQUENCE</scope>
    <source>
        <strain evidence="18">Prilba</strain>
    </source>
</reference>
<keyword evidence="8 14" id="KW-0256">Endoplasmic reticulum</keyword>
<evidence type="ECO:0000256" key="12">
    <source>
        <dbReference type="ARBA" id="ARBA00023136"/>
    </source>
</evidence>
<dbReference type="PROSITE" id="PS51635">
    <property type="entry name" value="PNPLA"/>
    <property type="match status" value="1"/>
</dbReference>
<name>A0A9P5TAY7_9AGAM</name>
<dbReference type="GO" id="GO:0046470">
    <property type="term" value="P:phosphatidylcholine metabolic process"/>
    <property type="evidence" value="ECO:0007669"/>
    <property type="project" value="InterPro"/>
</dbReference>
<dbReference type="Pfam" id="PF24179">
    <property type="entry name" value="NTE_Ploop"/>
    <property type="match status" value="1"/>
</dbReference>
<keyword evidence="9 13" id="KW-0442">Lipid degradation</keyword>
<evidence type="ECO:0000256" key="1">
    <source>
        <dbReference type="ARBA" id="ARBA00004586"/>
    </source>
</evidence>
<dbReference type="Proteomes" id="UP000759537">
    <property type="component" value="Unassembled WGS sequence"/>
</dbReference>
<feature type="region of interest" description="Disordered" evidence="15">
    <location>
        <begin position="561"/>
        <end position="583"/>
    </location>
</feature>
<dbReference type="SUPFAM" id="SSF52151">
    <property type="entry name" value="FabD/lysophospholipase-like"/>
    <property type="match status" value="1"/>
</dbReference>
<dbReference type="Pfam" id="PF01734">
    <property type="entry name" value="Patatin"/>
    <property type="match status" value="1"/>
</dbReference>
<dbReference type="OrthoDB" id="421051at2759"/>
<dbReference type="InterPro" id="IPR014710">
    <property type="entry name" value="RmlC-like_jellyroll"/>
</dbReference>
<evidence type="ECO:0000256" key="4">
    <source>
        <dbReference type="ARBA" id="ARBA00018317"/>
    </source>
</evidence>
<dbReference type="InterPro" id="IPR050301">
    <property type="entry name" value="NTE"/>
</dbReference>
<keyword evidence="12 14" id="KW-0472">Membrane</keyword>
<dbReference type="PROSITE" id="PS50042">
    <property type="entry name" value="CNMP_BINDING_3"/>
    <property type="match status" value="1"/>
</dbReference>
<feature type="compositionally biased region" description="Low complexity" evidence="15">
    <location>
        <begin position="695"/>
        <end position="709"/>
    </location>
</feature>
<keyword evidence="6" id="KW-0677">Repeat</keyword>
<dbReference type="PROSITE" id="PS01237">
    <property type="entry name" value="UPF0028"/>
    <property type="match status" value="1"/>
</dbReference>
<evidence type="ECO:0000259" key="16">
    <source>
        <dbReference type="PROSITE" id="PS50042"/>
    </source>
</evidence>
<dbReference type="InterPro" id="IPR056556">
    <property type="entry name" value="NTE1_P-loop_dom"/>
</dbReference>
<feature type="compositionally biased region" description="Low complexity" evidence="15">
    <location>
        <begin position="451"/>
        <end position="467"/>
    </location>
</feature>
<dbReference type="CDD" id="cd00038">
    <property type="entry name" value="CAP_ED"/>
    <property type="match status" value="2"/>
</dbReference>
<dbReference type="EMBL" id="WHVB01000006">
    <property type="protein sequence ID" value="KAF8482066.1"/>
    <property type="molecule type" value="Genomic_DNA"/>
</dbReference>
<evidence type="ECO:0000256" key="5">
    <source>
        <dbReference type="ARBA" id="ARBA00022692"/>
    </source>
</evidence>
<dbReference type="InterPro" id="IPR016035">
    <property type="entry name" value="Acyl_Trfase/lysoPLipase"/>
</dbReference>
<evidence type="ECO:0000256" key="15">
    <source>
        <dbReference type="SAM" id="MobiDB-lite"/>
    </source>
</evidence>
<feature type="region of interest" description="Disordered" evidence="15">
    <location>
        <begin position="672"/>
        <end position="733"/>
    </location>
</feature>
<evidence type="ECO:0000256" key="10">
    <source>
        <dbReference type="ARBA" id="ARBA00022989"/>
    </source>
</evidence>
<feature type="short sequence motif" description="GXSXG" evidence="13">
    <location>
        <begin position="1194"/>
        <end position="1198"/>
    </location>
</feature>
<feature type="transmembrane region" description="Helical" evidence="14">
    <location>
        <begin position="20"/>
        <end position="53"/>
    </location>
</feature>
<dbReference type="PANTHER" id="PTHR14226">
    <property type="entry name" value="NEUROPATHY TARGET ESTERASE/SWISS CHEESE D.MELANOGASTER"/>
    <property type="match status" value="1"/>
</dbReference>
<feature type="short sequence motif" description="GXGXXG" evidence="13">
    <location>
        <begin position="1167"/>
        <end position="1172"/>
    </location>
</feature>
<dbReference type="SUPFAM" id="SSF51206">
    <property type="entry name" value="cAMP-binding domain-like"/>
    <property type="match status" value="3"/>
</dbReference>
<proteinExistence type="inferred from homology"/>
<evidence type="ECO:0000313" key="18">
    <source>
        <dbReference type="EMBL" id="KAF8482066.1"/>
    </source>
</evidence>
<comment type="caution">
    <text evidence="18">The sequence shown here is derived from an EMBL/GenBank/DDBJ whole genome shotgun (WGS) entry which is preliminary data.</text>
</comment>
<dbReference type="Gene3D" id="3.40.1090.10">
    <property type="entry name" value="Cytosolic phospholipase A2 catalytic domain"/>
    <property type="match status" value="2"/>
</dbReference>
<dbReference type="GO" id="GO:0004622">
    <property type="term" value="F:phosphatidylcholine lysophospholipase activity"/>
    <property type="evidence" value="ECO:0007669"/>
    <property type="project" value="UniProtKB-EC"/>
</dbReference>
<feature type="region of interest" description="Disordered" evidence="15">
    <location>
        <begin position="242"/>
        <end position="320"/>
    </location>
</feature>
<dbReference type="FunFam" id="3.40.1090.10:FF:000007">
    <property type="entry name" value="Lysophospholipase NTE1"/>
    <property type="match status" value="1"/>
</dbReference>
<evidence type="ECO:0000256" key="14">
    <source>
        <dbReference type="RuleBase" id="RU362043"/>
    </source>
</evidence>
<reference evidence="18" key="1">
    <citation type="submission" date="2019-10" db="EMBL/GenBank/DDBJ databases">
        <authorList>
            <consortium name="DOE Joint Genome Institute"/>
            <person name="Kuo A."/>
            <person name="Miyauchi S."/>
            <person name="Kiss E."/>
            <person name="Drula E."/>
            <person name="Kohler A."/>
            <person name="Sanchez-Garcia M."/>
            <person name="Andreopoulos B."/>
            <person name="Barry K.W."/>
            <person name="Bonito G."/>
            <person name="Buee M."/>
            <person name="Carver A."/>
            <person name="Chen C."/>
            <person name="Cichocki N."/>
            <person name="Clum A."/>
            <person name="Culley D."/>
            <person name="Crous P.W."/>
            <person name="Fauchery L."/>
            <person name="Girlanda M."/>
            <person name="Hayes R."/>
            <person name="Keri Z."/>
            <person name="LaButti K."/>
            <person name="Lipzen A."/>
            <person name="Lombard V."/>
            <person name="Magnuson J."/>
            <person name="Maillard F."/>
            <person name="Morin E."/>
            <person name="Murat C."/>
            <person name="Nolan M."/>
            <person name="Ohm R."/>
            <person name="Pangilinan J."/>
            <person name="Pereira M."/>
            <person name="Perotto S."/>
            <person name="Peter M."/>
            <person name="Riley R."/>
            <person name="Sitrit Y."/>
            <person name="Stielow B."/>
            <person name="Szollosi G."/>
            <person name="Zifcakova L."/>
            <person name="Stursova M."/>
            <person name="Spatafora J.W."/>
            <person name="Tedersoo L."/>
            <person name="Vaario L.-M."/>
            <person name="Yamada A."/>
            <person name="Yan M."/>
            <person name="Wang P."/>
            <person name="Xu J."/>
            <person name="Bruns T."/>
            <person name="Baldrian P."/>
            <person name="Vilgalys R."/>
            <person name="Henrissat B."/>
            <person name="Grigoriev I.V."/>
            <person name="Hibbett D."/>
            <person name="Nagy L.G."/>
            <person name="Martin F.M."/>
        </authorList>
    </citation>
    <scope>NUCLEOTIDE SEQUENCE</scope>
    <source>
        <strain evidence="18">Prilba</strain>
    </source>
</reference>
<comment type="subcellular location">
    <subcellularLocation>
        <location evidence="1 14">Endoplasmic reticulum membrane</location>
    </subcellularLocation>
</comment>
<gene>
    <name evidence="18" type="ORF">DFH94DRAFT_734847</name>
</gene>
<accession>A0A9P5TAY7</accession>
<dbReference type="InterPro" id="IPR002641">
    <property type="entry name" value="PNPLA_dom"/>
</dbReference>
<organism evidence="18 19">
    <name type="scientific">Russula ochroleuca</name>
    <dbReference type="NCBI Taxonomy" id="152965"/>
    <lineage>
        <taxon>Eukaryota</taxon>
        <taxon>Fungi</taxon>
        <taxon>Dikarya</taxon>
        <taxon>Basidiomycota</taxon>
        <taxon>Agaricomycotina</taxon>
        <taxon>Agaricomycetes</taxon>
        <taxon>Russulales</taxon>
        <taxon>Russulaceae</taxon>
        <taxon>Russula</taxon>
    </lineage>
</organism>
<comment type="catalytic activity">
    <reaction evidence="14">
        <text>a 1-acyl-sn-glycero-3-phosphocholine + H2O = sn-glycerol 3-phosphocholine + a fatty acid + H(+)</text>
        <dbReference type="Rhea" id="RHEA:15177"/>
        <dbReference type="ChEBI" id="CHEBI:15377"/>
        <dbReference type="ChEBI" id="CHEBI:15378"/>
        <dbReference type="ChEBI" id="CHEBI:16870"/>
        <dbReference type="ChEBI" id="CHEBI:28868"/>
        <dbReference type="ChEBI" id="CHEBI:58168"/>
        <dbReference type="EC" id="3.1.1.5"/>
    </reaction>
</comment>
<evidence type="ECO:0000256" key="2">
    <source>
        <dbReference type="ARBA" id="ARBA00006636"/>
    </source>
</evidence>
<keyword evidence="10 14" id="KW-1133">Transmembrane helix</keyword>
<dbReference type="SMART" id="SM00100">
    <property type="entry name" value="cNMP"/>
    <property type="match status" value="1"/>
</dbReference>
<evidence type="ECO:0000256" key="11">
    <source>
        <dbReference type="ARBA" id="ARBA00023098"/>
    </source>
</evidence>
<dbReference type="EC" id="3.1.1.5" evidence="3 14"/>
<evidence type="ECO:0000259" key="17">
    <source>
        <dbReference type="PROSITE" id="PS51635"/>
    </source>
</evidence>
<feature type="compositionally biased region" description="Basic and acidic residues" evidence="15">
    <location>
        <begin position="267"/>
        <end position="285"/>
    </location>
</feature>
<dbReference type="GO" id="GO:0016042">
    <property type="term" value="P:lipid catabolic process"/>
    <property type="evidence" value="ECO:0007669"/>
    <property type="project" value="UniProtKB-UniRule"/>
</dbReference>
<keyword evidence="5 14" id="KW-0812">Transmembrane</keyword>
<comment type="function">
    <text evidence="14">Intracellular phospholipase B that catalyzes the double deacylation of phosphatidylcholine (PC) to glycerophosphocholine (GroPCho). Plays an important role in membrane lipid homeostasis.</text>
</comment>
<feature type="transmembrane region" description="Helical" evidence="14">
    <location>
        <begin position="65"/>
        <end position="85"/>
    </location>
</feature>
<comment type="similarity">
    <text evidence="2 14">Belongs to the NTE family.</text>
</comment>